<dbReference type="FunFam" id="3.30.428.10:FF:000056">
    <property type="entry name" value="Si:ch211-256m1.8"/>
    <property type="match status" value="1"/>
</dbReference>
<keyword evidence="6" id="KW-1185">Reference proteome</keyword>
<dbReference type="InterPro" id="IPR001310">
    <property type="entry name" value="Histidine_triad_HIT"/>
</dbReference>
<protein>
    <recommendedName>
        <fullName evidence="4">HIT domain-containing protein</fullName>
    </recommendedName>
</protein>
<dbReference type="GO" id="GO:0003824">
    <property type="term" value="F:catalytic activity"/>
    <property type="evidence" value="ECO:0007669"/>
    <property type="project" value="InterPro"/>
</dbReference>
<dbReference type="SUPFAM" id="SSF54197">
    <property type="entry name" value="HIT-like"/>
    <property type="match status" value="2"/>
</dbReference>
<evidence type="ECO:0000259" key="4">
    <source>
        <dbReference type="PROSITE" id="PS51084"/>
    </source>
</evidence>
<reference evidence="5 6" key="1">
    <citation type="submission" date="2024-05" db="EMBL/GenBank/DDBJ databases">
        <title>A high-quality chromosomal-level genome assembly of Topmouth culter (Culter alburnus).</title>
        <authorList>
            <person name="Zhao H."/>
        </authorList>
    </citation>
    <scope>NUCLEOTIDE SEQUENCE [LARGE SCALE GENOMIC DNA]</scope>
    <source>
        <strain evidence="5">CATC2023</strain>
        <tissue evidence="5">Muscle</tissue>
    </source>
</reference>
<dbReference type="EMBL" id="JAWDJR010000006">
    <property type="protein sequence ID" value="KAK9972777.1"/>
    <property type="molecule type" value="Genomic_DNA"/>
</dbReference>
<dbReference type="AlphaFoldDB" id="A0AAW2AHD8"/>
<feature type="domain" description="HIT" evidence="4">
    <location>
        <begin position="195"/>
        <end position="299"/>
    </location>
</feature>
<proteinExistence type="inferred from homology"/>
<evidence type="ECO:0000256" key="2">
    <source>
        <dbReference type="ARBA" id="ARBA00025764"/>
    </source>
</evidence>
<dbReference type="PROSITE" id="PS51084">
    <property type="entry name" value="HIT_2"/>
    <property type="match status" value="1"/>
</dbReference>
<dbReference type="Gene3D" id="3.30.428.10">
    <property type="entry name" value="HIT-like"/>
    <property type="match status" value="1"/>
</dbReference>
<dbReference type="InterPro" id="IPR011146">
    <property type="entry name" value="HIT-like"/>
</dbReference>
<dbReference type="PANTHER" id="PTHR46648:SF1">
    <property type="entry name" value="ADENOSINE 5'-MONOPHOSPHORAMIDASE HNT1"/>
    <property type="match status" value="1"/>
</dbReference>
<gene>
    <name evidence="5" type="ORF">ABG768_023541</name>
</gene>
<evidence type="ECO:0000256" key="3">
    <source>
        <dbReference type="PROSITE-ProRule" id="PRU00464"/>
    </source>
</evidence>
<comment type="similarity">
    <text evidence="2">Belongs to the HINT family.</text>
</comment>
<comment type="catalytic activity">
    <reaction evidence="1">
        <text>adenosine 5'-phosphoramidate + H2O = NH4(+) + AMP</text>
        <dbReference type="Rhea" id="RHEA:67916"/>
        <dbReference type="ChEBI" id="CHEBI:15377"/>
        <dbReference type="ChEBI" id="CHEBI:28938"/>
        <dbReference type="ChEBI" id="CHEBI:57890"/>
        <dbReference type="ChEBI" id="CHEBI:456215"/>
    </reaction>
</comment>
<evidence type="ECO:0000313" key="6">
    <source>
        <dbReference type="Proteomes" id="UP001479290"/>
    </source>
</evidence>
<dbReference type="InterPro" id="IPR036265">
    <property type="entry name" value="HIT-like_sf"/>
</dbReference>
<sequence length="340" mass="37557">MKISQRWILNGSAVCSVILGGFLVRMSSSLASGLKERHVIWETSELLAYLHHSPWTPGVAVVTHKSSGSTGSIFHLPEDAFLHLLLGARTVAHLLCESLSVQRCALVHTPQKRADGLSTELHVVPLHGLESDWKPHLAAEEDFQACDPGYVSSKSGPRWTESDLEAVKSRIRVHLPTPKAAPNYTFLGDPSDSGLFPRIVRGEEKQWRVWEDDGHVAFLTPFPNTPGLTVLVPRKPLSSDIFRLEESDYRQLLMATRKVSRLLEAGLGAWGVGLIFEGFEIDYAHAKLIPLVSSSDEAEMSLTCPAPEFFDRYPGYVTSVSGPPASRESLQEICARITQR</sequence>
<evidence type="ECO:0000256" key="1">
    <source>
        <dbReference type="ARBA" id="ARBA00024472"/>
    </source>
</evidence>
<dbReference type="PANTHER" id="PTHR46648">
    <property type="entry name" value="HIT FAMILY PROTEIN 1"/>
    <property type="match status" value="1"/>
</dbReference>
<evidence type="ECO:0000313" key="5">
    <source>
        <dbReference type="EMBL" id="KAK9972777.1"/>
    </source>
</evidence>
<comment type="caution">
    <text evidence="3">Lacks conserved residue(s) required for the propagation of feature annotation.</text>
</comment>
<dbReference type="Proteomes" id="UP001479290">
    <property type="component" value="Unassembled WGS sequence"/>
</dbReference>
<comment type="caution">
    <text evidence="5">The sequence shown here is derived from an EMBL/GenBank/DDBJ whole genome shotgun (WGS) entry which is preliminary data.</text>
</comment>
<organism evidence="5 6">
    <name type="scientific">Culter alburnus</name>
    <name type="common">Topmouth culter</name>
    <dbReference type="NCBI Taxonomy" id="194366"/>
    <lineage>
        <taxon>Eukaryota</taxon>
        <taxon>Metazoa</taxon>
        <taxon>Chordata</taxon>
        <taxon>Craniata</taxon>
        <taxon>Vertebrata</taxon>
        <taxon>Euteleostomi</taxon>
        <taxon>Actinopterygii</taxon>
        <taxon>Neopterygii</taxon>
        <taxon>Teleostei</taxon>
        <taxon>Ostariophysi</taxon>
        <taxon>Cypriniformes</taxon>
        <taxon>Xenocyprididae</taxon>
        <taxon>Xenocypridinae</taxon>
        <taxon>Culter</taxon>
    </lineage>
</organism>
<accession>A0AAW2AHD8</accession>
<name>A0AAW2AHD8_CULAL</name>